<gene>
    <name evidence="2" type="ORF">SCF082_LOCUS14168</name>
</gene>
<accession>A0ABP0JVZ4</accession>
<dbReference type="InterPro" id="IPR036705">
    <property type="entry name" value="Ribosyl_crysJ1_sf"/>
</dbReference>
<name>A0ABP0JVZ4_9DINO</name>
<protein>
    <submittedName>
        <fullName evidence="2">[Acyl-carrier-protein] phosphodiesterase PptH (ACP phosphodiesterase PptH) (Ppt hydrolase)</fullName>
    </submittedName>
</protein>
<sequence>MFTYHHVHVPHPLSIPNRFGPKQDRRPLDLHRAADRPFVPFVPVTARQQVYRHSKELLPSLPWPQLACQRLVAWSDLHIDMGENMRHLEGMAGDQEAALIVAGDVCTNLDILEKALKLCQARFKVVFYVPGNHELWVVKEAAGSSRPQQTSLQKFNEILALCARLGVFTHPAFIAPGFSVATDPTAGTPFRDGLMYTMIPRMMFLDAEEMESEDAHDPQVPWIAEFFLRLNHGETGKLQTLWTFSHFLPRKELNLSGAHHVMMPGTCGDVQLERQIRTAHAIGHWVPRCLSSSGSQLVAPPVLHLDADRVRGALWGALIGDALSMPVCWYYGGPLQIKRDYGGPLTGYVKPKQNLPGSFMKDEVIPEKIDHGRSKFWTVEEKNPKMGRLRRIETGRRRHGSGSGRCAEPGSDRVGERFVPNRTRRTAEDWSPMYGMNCDSRYRLLLEHEKSSVTYVWWSKILKRLCLTTTRCLSWSDCCFSFGGPQQSN</sequence>
<dbReference type="SUPFAM" id="SSF101478">
    <property type="entry name" value="ADP-ribosylglycohydrolase"/>
    <property type="match status" value="1"/>
</dbReference>
<dbReference type="PANTHER" id="PTHR36492">
    <property type="match status" value="1"/>
</dbReference>
<comment type="caution">
    <text evidence="2">The sequence shown here is derived from an EMBL/GenBank/DDBJ whole genome shotgun (WGS) entry which is preliminary data.</text>
</comment>
<dbReference type="PANTHER" id="PTHR36492:SF2">
    <property type="entry name" value="[ACYL-CARRIER-PROTEIN] PHOSPHODIESTERASE PPTH"/>
    <property type="match status" value="1"/>
</dbReference>
<proteinExistence type="predicted"/>
<dbReference type="GO" id="GO:0016787">
    <property type="term" value="F:hydrolase activity"/>
    <property type="evidence" value="ECO:0007669"/>
    <property type="project" value="UniProtKB-KW"/>
</dbReference>
<evidence type="ECO:0000256" key="1">
    <source>
        <dbReference type="SAM" id="MobiDB-lite"/>
    </source>
</evidence>
<feature type="region of interest" description="Disordered" evidence="1">
    <location>
        <begin position="396"/>
        <end position="416"/>
    </location>
</feature>
<keyword evidence="2" id="KW-0378">Hydrolase</keyword>
<dbReference type="SUPFAM" id="SSF56300">
    <property type="entry name" value="Metallo-dependent phosphatases"/>
    <property type="match status" value="1"/>
</dbReference>
<reference evidence="2 3" key="1">
    <citation type="submission" date="2024-02" db="EMBL/GenBank/DDBJ databases">
        <authorList>
            <person name="Chen Y."/>
            <person name="Shah S."/>
            <person name="Dougan E. K."/>
            <person name="Thang M."/>
            <person name="Chan C."/>
        </authorList>
    </citation>
    <scope>NUCLEOTIDE SEQUENCE [LARGE SCALE GENOMIC DNA]</scope>
</reference>
<dbReference type="InterPro" id="IPR029052">
    <property type="entry name" value="Metallo-depent_PP-like"/>
</dbReference>
<dbReference type="Proteomes" id="UP001642464">
    <property type="component" value="Unassembled WGS sequence"/>
</dbReference>
<evidence type="ECO:0000313" key="2">
    <source>
        <dbReference type="EMBL" id="CAK9018641.1"/>
    </source>
</evidence>
<evidence type="ECO:0000313" key="3">
    <source>
        <dbReference type="Proteomes" id="UP001642464"/>
    </source>
</evidence>
<dbReference type="InterPro" id="IPR052963">
    <property type="entry name" value="Pantetheine_PDE"/>
</dbReference>
<organism evidence="2 3">
    <name type="scientific">Durusdinium trenchii</name>
    <dbReference type="NCBI Taxonomy" id="1381693"/>
    <lineage>
        <taxon>Eukaryota</taxon>
        <taxon>Sar</taxon>
        <taxon>Alveolata</taxon>
        <taxon>Dinophyceae</taxon>
        <taxon>Suessiales</taxon>
        <taxon>Symbiodiniaceae</taxon>
        <taxon>Durusdinium</taxon>
    </lineage>
</organism>
<dbReference type="Gene3D" id="1.10.4080.10">
    <property type="entry name" value="ADP-ribosylation/Crystallin J1"/>
    <property type="match status" value="1"/>
</dbReference>
<dbReference type="EMBL" id="CAXAMM010008857">
    <property type="protein sequence ID" value="CAK9018641.1"/>
    <property type="molecule type" value="Genomic_DNA"/>
</dbReference>
<keyword evidence="3" id="KW-1185">Reference proteome</keyword>